<sequence length="113" mass="13122">MARSRPKKKGRGRKERNGAGGIWSLRWRQYDEKGGVYQSETINFRKSDKKTAAFRRLRKLQLVFFFCTPIASSSELLHPQMGAMTLAIILHNSPAVFFTDDGWKDRRDESRET</sequence>
<name>A0AAE0JWR2_9PEZI</name>
<dbReference type="Proteomes" id="UP001287356">
    <property type="component" value="Unassembled WGS sequence"/>
</dbReference>
<keyword evidence="3" id="KW-1185">Reference proteome</keyword>
<reference evidence="2" key="1">
    <citation type="journal article" date="2023" name="Mol. Phylogenet. Evol.">
        <title>Genome-scale phylogeny and comparative genomics of the fungal order Sordariales.</title>
        <authorList>
            <person name="Hensen N."/>
            <person name="Bonometti L."/>
            <person name="Westerberg I."/>
            <person name="Brannstrom I.O."/>
            <person name="Guillou S."/>
            <person name="Cros-Aarteil S."/>
            <person name="Calhoun S."/>
            <person name="Haridas S."/>
            <person name="Kuo A."/>
            <person name="Mondo S."/>
            <person name="Pangilinan J."/>
            <person name="Riley R."/>
            <person name="LaButti K."/>
            <person name="Andreopoulos B."/>
            <person name="Lipzen A."/>
            <person name="Chen C."/>
            <person name="Yan M."/>
            <person name="Daum C."/>
            <person name="Ng V."/>
            <person name="Clum A."/>
            <person name="Steindorff A."/>
            <person name="Ohm R.A."/>
            <person name="Martin F."/>
            <person name="Silar P."/>
            <person name="Natvig D.O."/>
            <person name="Lalanne C."/>
            <person name="Gautier V."/>
            <person name="Ament-Velasquez S.L."/>
            <person name="Kruys A."/>
            <person name="Hutchinson M.I."/>
            <person name="Powell A.J."/>
            <person name="Barry K."/>
            <person name="Miller A.N."/>
            <person name="Grigoriev I.V."/>
            <person name="Debuchy R."/>
            <person name="Gladieux P."/>
            <person name="Hiltunen Thoren M."/>
            <person name="Johannesson H."/>
        </authorList>
    </citation>
    <scope>NUCLEOTIDE SEQUENCE</scope>
    <source>
        <strain evidence="2">CBS 958.72</strain>
    </source>
</reference>
<dbReference type="EMBL" id="JAULSN010000008">
    <property type="protein sequence ID" value="KAK3365784.1"/>
    <property type="molecule type" value="Genomic_DNA"/>
</dbReference>
<organism evidence="2 3">
    <name type="scientific">Lasiosphaeria ovina</name>
    <dbReference type="NCBI Taxonomy" id="92902"/>
    <lineage>
        <taxon>Eukaryota</taxon>
        <taxon>Fungi</taxon>
        <taxon>Dikarya</taxon>
        <taxon>Ascomycota</taxon>
        <taxon>Pezizomycotina</taxon>
        <taxon>Sordariomycetes</taxon>
        <taxon>Sordariomycetidae</taxon>
        <taxon>Sordariales</taxon>
        <taxon>Lasiosphaeriaceae</taxon>
        <taxon>Lasiosphaeria</taxon>
    </lineage>
</organism>
<protein>
    <submittedName>
        <fullName evidence="2">Uncharacterized protein</fullName>
    </submittedName>
</protein>
<evidence type="ECO:0000256" key="1">
    <source>
        <dbReference type="SAM" id="MobiDB-lite"/>
    </source>
</evidence>
<reference evidence="2" key="2">
    <citation type="submission" date="2023-06" db="EMBL/GenBank/DDBJ databases">
        <authorList>
            <consortium name="Lawrence Berkeley National Laboratory"/>
            <person name="Haridas S."/>
            <person name="Hensen N."/>
            <person name="Bonometti L."/>
            <person name="Westerberg I."/>
            <person name="Brannstrom I.O."/>
            <person name="Guillou S."/>
            <person name="Cros-Aarteil S."/>
            <person name="Calhoun S."/>
            <person name="Kuo A."/>
            <person name="Mondo S."/>
            <person name="Pangilinan J."/>
            <person name="Riley R."/>
            <person name="Labutti K."/>
            <person name="Andreopoulos B."/>
            <person name="Lipzen A."/>
            <person name="Chen C."/>
            <person name="Yanf M."/>
            <person name="Daum C."/>
            <person name="Ng V."/>
            <person name="Clum A."/>
            <person name="Steindorff A."/>
            <person name="Ohm R."/>
            <person name="Martin F."/>
            <person name="Silar P."/>
            <person name="Natvig D."/>
            <person name="Lalanne C."/>
            <person name="Gautier V."/>
            <person name="Ament-Velasquez S.L."/>
            <person name="Kruys A."/>
            <person name="Hutchinson M.I."/>
            <person name="Powell A.J."/>
            <person name="Barry K."/>
            <person name="Miller A.N."/>
            <person name="Grigoriev I.V."/>
            <person name="Debuchy R."/>
            <person name="Gladieux P."/>
            <person name="Thoren M.H."/>
            <person name="Johannesson H."/>
        </authorList>
    </citation>
    <scope>NUCLEOTIDE SEQUENCE</scope>
    <source>
        <strain evidence="2">CBS 958.72</strain>
    </source>
</reference>
<feature type="compositionally biased region" description="Basic residues" evidence="1">
    <location>
        <begin position="1"/>
        <end position="14"/>
    </location>
</feature>
<accession>A0AAE0JWR2</accession>
<comment type="caution">
    <text evidence="2">The sequence shown here is derived from an EMBL/GenBank/DDBJ whole genome shotgun (WGS) entry which is preliminary data.</text>
</comment>
<feature type="region of interest" description="Disordered" evidence="1">
    <location>
        <begin position="1"/>
        <end position="20"/>
    </location>
</feature>
<dbReference type="AlphaFoldDB" id="A0AAE0JWR2"/>
<evidence type="ECO:0000313" key="2">
    <source>
        <dbReference type="EMBL" id="KAK3365784.1"/>
    </source>
</evidence>
<proteinExistence type="predicted"/>
<evidence type="ECO:0000313" key="3">
    <source>
        <dbReference type="Proteomes" id="UP001287356"/>
    </source>
</evidence>
<gene>
    <name evidence="2" type="ORF">B0T24DRAFT_597548</name>
</gene>